<gene>
    <name evidence="1" type="ORF">S03H2_67584</name>
</gene>
<dbReference type="Pfam" id="PF20230">
    <property type="entry name" value="DUF6588"/>
    <property type="match status" value="1"/>
</dbReference>
<reference evidence="1" key="1">
    <citation type="journal article" date="2014" name="Front. Microbiol.">
        <title>High frequency of phylogenetically diverse reductive dehalogenase-homologous genes in deep subseafloor sedimentary metagenomes.</title>
        <authorList>
            <person name="Kawai M."/>
            <person name="Futagami T."/>
            <person name="Toyoda A."/>
            <person name="Takaki Y."/>
            <person name="Nishi S."/>
            <person name="Hori S."/>
            <person name="Arai W."/>
            <person name="Tsubouchi T."/>
            <person name="Morono Y."/>
            <person name="Uchiyama I."/>
            <person name="Ito T."/>
            <person name="Fujiyama A."/>
            <person name="Inagaki F."/>
            <person name="Takami H."/>
        </authorList>
    </citation>
    <scope>NUCLEOTIDE SEQUENCE</scope>
    <source>
        <strain evidence="1">Expedition CK06-06</strain>
    </source>
</reference>
<protein>
    <submittedName>
        <fullName evidence="1">Uncharacterized protein</fullName>
    </submittedName>
</protein>
<sequence>MRKVADGSFGLWGVGLKHSLVQYLPGSDFIPIDISLMGGYTKVTVGIPVTMEPTSYVNMTTHTESDFEDQKVNMEVSAYT</sequence>
<proteinExistence type="predicted"/>
<dbReference type="EMBL" id="BARU01044276">
    <property type="protein sequence ID" value="GAH76908.1"/>
    <property type="molecule type" value="Genomic_DNA"/>
</dbReference>
<name>X1K4C0_9ZZZZ</name>
<dbReference type="AlphaFoldDB" id="X1K4C0"/>
<dbReference type="InterPro" id="IPR046495">
    <property type="entry name" value="DUF6588"/>
</dbReference>
<evidence type="ECO:0000313" key="1">
    <source>
        <dbReference type="EMBL" id="GAH76908.1"/>
    </source>
</evidence>
<feature type="non-terminal residue" evidence="1">
    <location>
        <position position="80"/>
    </location>
</feature>
<comment type="caution">
    <text evidence="1">The sequence shown here is derived from an EMBL/GenBank/DDBJ whole genome shotgun (WGS) entry which is preliminary data.</text>
</comment>
<accession>X1K4C0</accession>
<organism evidence="1">
    <name type="scientific">marine sediment metagenome</name>
    <dbReference type="NCBI Taxonomy" id="412755"/>
    <lineage>
        <taxon>unclassified sequences</taxon>
        <taxon>metagenomes</taxon>
        <taxon>ecological metagenomes</taxon>
    </lineage>
</organism>